<evidence type="ECO:0000313" key="2">
    <source>
        <dbReference type="Proteomes" id="UP000250321"/>
    </source>
</evidence>
<proteinExistence type="predicted"/>
<name>A0A314XLF6_PRUYE</name>
<dbReference type="PANTHER" id="PTHR34360">
    <property type="entry name" value="OS08G0519400 PROTEIN"/>
    <property type="match status" value="1"/>
</dbReference>
<accession>A0A314XLF6</accession>
<reference evidence="1 2" key="1">
    <citation type="submission" date="2018-02" db="EMBL/GenBank/DDBJ databases">
        <title>Draft genome of wild Prunus yedoensis var. nudiflora.</title>
        <authorList>
            <person name="Baek S."/>
            <person name="Kim J.-H."/>
            <person name="Choi K."/>
            <person name="Kim G.-B."/>
            <person name="Cho A."/>
            <person name="Jang H."/>
            <person name="Shin C.-H."/>
            <person name="Yu H.-J."/>
            <person name="Mun J.-H."/>
        </authorList>
    </citation>
    <scope>NUCLEOTIDE SEQUENCE [LARGE SCALE GENOMIC DNA]</scope>
    <source>
        <strain evidence="2">cv. Jeju island</strain>
        <tissue evidence="1">Leaf</tissue>
    </source>
</reference>
<dbReference type="AlphaFoldDB" id="A0A314XLF6"/>
<dbReference type="PANTHER" id="PTHR34360:SF2">
    <property type="entry name" value="MYOSIN HEAVY CHAIN-LIKE PROTEIN"/>
    <property type="match status" value="1"/>
</dbReference>
<evidence type="ECO:0000313" key="1">
    <source>
        <dbReference type="EMBL" id="PQP91617.1"/>
    </source>
</evidence>
<organism evidence="1 2">
    <name type="scientific">Prunus yedoensis var. nudiflora</name>
    <dbReference type="NCBI Taxonomy" id="2094558"/>
    <lineage>
        <taxon>Eukaryota</taxon>
        <taxon>Viridiplantae</taxon>
        <taxon>Streptophyta</taxon>
        <taxon>Embryophyta</taxon>
        <taxon>Tracheophyta</taxon>
        <taxon>Spermatophyta</taxon>
        <taxon>Magnoliopsida</taxon>
        <taxon>eudicotyledons</taxon>
        <taxon>Gunneridae</taxon>
        <taxon>Pentapetalae</taxon>
        <taxon>rosids</taxon>
        <taxon>fabids</taxon>
        <taxon>Rosales</taxon>
        <taxon>Rosaceae</taxon>
        <taxon>Amygdaloideae</taxon>
        <taxon>Amygdaleae</taxon>
        <taxon>Prunus</taxon>
    </lineage>
</organism>
<keyword evidence="2" id="KW-1185">Reference proteome</keyword>
<dbReference type="Proteomes" id="UP000250321">
    <property type="component" value="Unassembled WGS sequence"/>
</dbReference>
<sequence length="159" mass="18218">MPRIDSKRLPLRLKRWLTLLRNNGFKFSGFSKLFILQNEISYITQLTKPQQAPTSSIPGIQVCQSCAGAVLHAQHLTFLEFHTSVRLLWAASRKYNFNLHVLESKAQDAEDRLETVASQAQKMAEIVTKQWIQIPRLEQALHITPEKKKKNYLSPPPVA</sequence>
<comment type="caution">
    <text evidence="1">The sequence shown here is derived from an EMBL/GenBank/DDBJ whole genome shotgun (WGS) entry which is preliminary data.</text>
</comment>
<dbReference type="OrthoDB" id="1834820at2759"/>
<dbReference type="EMBL" id="PJQY01002681">
    <property type="protein sequence ID" value="PQP91617.1"/>
    <property type="molecule type" value="Genomic_DNA"/>
</dbReference>
<protein>
    <submittedName>
        <fullName evidence="1">Uncharacterized protein</fullName>
    </submittedName>
</protein>
<gene>
    <name evidence="1" type="ORF">Pyn_23917</name>
</gene>